<evidence type="ECO:0000256" key="2">
    <source>
        <dbReference type="ARBA" id="ARBA00022448"/>
    </source>
</evidence>
<dbReference type="InterPro" id="IPR003439">
    <property type="entry name" value="ABC_transporter-like_ATP-bd"/>
</dbReference>
<feature type="compositionally biased region" description="Pro residues" evidence="5">
    <location>
        <begin position="573"/>
        <end position="589"/>
    </location>
</feature>
<dbReference type="InterPro" id="IPR017871">
    <property type="entry name" value="ABC_transporter-like_CS"/>
</dbReference>
<dbReference type="GO" id="GO:0016887">
    <property type="term" value="F:ATP hydrolysis activity"/>
    <property type="evidence" value="ECO:0007669"/>
    <property type="project" value="InterPro"/>
</dbReference>
<dbReference type="Proteomes" id="UP000199501">
    <property type="component" value="Unassembled WGS sequence"/>
</dbReference>
<dbReference type="Gene3D" id="3.40.50.300">
    <property type="entry name" value="P-loop containing nucleotide triphosphate hydrolases"/>
    <property type="match status" value="1"/>
</dbReference>
<feature type="compositionally biased region" description="Low complexity" evidence="5">
    <location>
        <begin position="307"/>
        <end position="341"/>
    </location>
</feature>
<dbReference type="Pfam" id="PF00005">
    <property type="entry name" value="ABC_tran"/>
    <property type="match status" value="1"/>
</dbReference>
<sequence length="601" mass="62325">MQDGSGRIVVQNLTKNFGPVAAVQNLSFHVEPGSVTGFLGPNGAGKTTTLRMLLGLVRPTSGFATINGQPFAGLGNPGRVVGAVLEAQGFHPKRTAINHLRVYTAAMGLTDQRADEVLGLVGLGAAANRAAGGFSLGMKQRLALATALLGDPQVLVLDEPANGLDPEGIAWLRTFLKAFAASGRTVLISSHLLAEVEQTIDQVVIVSRGQTMYYGKLDDLRRSQQSRVIVQPADPTALATALQAAGITGITPTPDGKIAVVDATVQQIGDIAAKAGTALYGVQEERVDLEQLFFRLTSGQWAAPSAPGYGVPQYQQGPQHQQPYQQQPYQQQGYQQQGYAPPGTPPQGGPQPVHTPSPGTPQITLPFQGDPQAFAPPHQTPPQGDPRAYQPPQGTQHQAVPPQGNPQAFAPPQGNPQAFAPPQGAPQTFAPAEGNNPQPFAPPQGDSQAFAPQQSGQQPGFAQPYPAAAQTPSPYQAAPHQVGEQLPASYQATPATPETQQAAAQTPPPSQTPGQGPTPEHPPARSPEPQEPAAETPPSHPTPAASPSTPAGADQNPAQDTASNQPPAADAVPPAPRPVDVPQAPPPPESQQNPTGQGGNA</sequence>
<evidence type="ECO:0000256" key="3">
    <source>
        <dbReference type="ARBA" id="ARBA00022741"/>
    </source>
</evidence>
<dbReference type="GO" id="GO:0005524">
    <property type="term" value="F:ATP binding"/>
    <property type="evidence" value="ECO:0007669"/>
    <property type="project" value="UniProtKB-KW"/>
</dbReference>
<name>A0A1G6W4D2_9PSEU</name>
<evidence type="ECO:0000256" key="1">
    <source>
        <dbReference type="ARBA" id="ARBA00005417"/>
    </source>
</evidence>
<gene>
    <name evidence="7" type="ORF">SAMN05216174_1143</name>
</gene>
<organism evidence="7 8">
    <name type="scientific">Actinokineospora iranica</name>
    <dbReference type="NCBI Taxonomy" id="1271860"/>
    <lineage>
        <taxon>Bacteria</taxon>
        <taxon>Bacillati</taxon>
        <taxon>Actinomycetota</taxon>
        <taxon>Actinomycetes</taxon>
        <taxon>Pseudonocardiales</taxon>
        <taxon>Pseudonocardiaceae</taxon>
        <taxon>Actinokineospora</taxon>
    </lineage>
</organism>
<keyword evidence="8" id="KW-1185">Reference proteome</keyword>
<evidence type="ECO:0000256" key="5">
    <source>
        <dbReference type="SAM" id="MobiDB-lite"/>
    </source>
</evidence>
<keyword evidence="3" id="KW-0547">Nucleotide-binding</keyword>
<comment type="similarity">
    <text evidence="1">Belongs to the ABC transporter superfamily.</text>
</comment>
<feature type="region of interest" description="Disordered" evidence="5">
    <location>
        <begin position="307"/>
        <end position="601"/>
    </location>
</feature>
<feature type="compositionally biased region" description="Polar residues" evidence="5">
    <location>
        <begin position="445"/>
        <end position="460"/>
    </location>
</feature>
<dbReference type="SMART" id="SM00382">
    <property type="entry name" value="AAA"/>
    <property type="match status" value="1"/>
</dbReference>
<dbReference type="PROSITE" id="PS50893">
    <property type="entry name" value="ABC_TRANSPORTER_2"/>
    <property type="match status" value="1"/>
</dbReference>
<dbReference type="STRING" id="1271860.SAMN05216174_1143"/>
<proteinExistence type="inferred from homology"/>
<dbReference type="InterPro" id="IPR027417">
    <property type="entry name" value="P-loop_NTPase"/>
</dbReference>
<evidence type="ECO:0000313" key="7">
    <source>
        <dbReference type="EMBL" id="SDD60699.1"/>
    </source>
</evidence>
<protein>
    <submittedName>
        <fullName evidence="7">ABC-2 type transport system ATP-binding protein</fullName>
    </submittedName>
</protein>
<dbReference type="PANTHER" id="PTHR43335:SF4">
    <property type="entry name" value="ABC TRANSPORTER, ATP-BINDING PROTEIN"/>
    <property type="match status" value="1"/>
</dbReference>
<evidence type="ECO:0000256" key="4">
    <source>
        <dbReference type="ARBA" id="ARBA00022840"/>
    </source>
</evidence>
<dbReference type="AlphaFoldDB" id="A0A1G6W4D2"/>
<dbReference type="SUPFAM" id="SSF52540">
    <property type="entry name" value="P-loop containing nucleoside triphosphate hydrolases"/>
    <property type="match status" value="1"/>
</dbReference>
<reference evidence="8" key="1">
    <citation type="submission" date="2016-10" db="EMBL/GenBank/DDBJ databases">
        <authorList>
            <person name="Varghese N."/>
            <person name="Submissions S."/>
        </authorList>
    </citation>
    <scope>NUCLEOTIDE SEQUENCE [LARGE SCALE GENOMIC DNA]</scope>
    <source>
        <strain evidence="8">IBRC-M 10403</strain>
    </source>
</reference>
<feature type="compositionally biased region" description="Low complexity" evidence="5">
    <location>
        <begin position="531"/>
        <end position="553"/>
    </location>
</feature>
<evidence type="ECO:0000259" key="6">
    <source>
        <dbReference type="PROSITE" id="PS50893"/>
    </source>
</evidence>
<feature type="compositionally biased region" description="Low complexity" evidence="5">
    <location>
        <begin position="405"/>
        <end position="432"/>
    </location>
</feature>
<evidence type="ECO:0000313" key="8">
    <source>
        <dbReference type="Proteomes" id="UP000199501"/>
    </source>
</evidence>
<feature type="compositionally biased region" description="Pro residues" evidence="5">
    <location>
        <begin position="519"/>
        <end position="530"/>
    </location>
</feature>
<keyword evidence="4 7" id="KW-0067">ATP-binding</keyword>
<feature type="domain" description="ABC transporter" evidence="6">
    <location>
        <begin position="8"/>
        <end position="233"/>
    </location>
</feature>
<accession>A0A1G6W4D2</accession>
<dbReference type="PROSITE" id="PS00211">
    <property type="entry name" value="ABC_TRANSPORTER_1"/>
    <property type="match status" value="1"/>
</dbReference>
<feature type="compositionally biased region" description="Pro residues" evidence="5">
    <location>
        <begin position="342"/>
        <end position="359"/>
    </location>
</feature>
<dbReference type="InterPro" id="IPR003593">
    <property type="entry name" value="AAA+_ATPase"/>
</dbReference>
<dbReference type="EMBL" id="FMZZ01000014">
    <property type="protein sequence ID" value="SDD60699.1"/>
    <property type="molecule type" value="Genomic_DNA"/>
</dbReference>
<feature type="compositionally biased region" description="Low complexity" evidence="5">
    <location>
        <begin position="491"/>
        <end position="505"/>
    </location>
</feature>
<keyword evidence="2" id="KW-0813">Transport</keyword>
<dbReference type="PANTHER" id="PTHR43335">
    <property type="entry name" value="ABC TRANSPORTER, ATP-BINDING PROTEIN"/>
    <property type="match status" value="1"/>
</dbReference>